<protein>
    <recommendedName>
        <fullName evidence="1">Cation efflux protein cytoplasmic domain-containing protein</fullName>
    </recommendedName>
</protein>
<keyword evidence="3" id="KW-1185">Reference proteome</keyword>
<geneLocation type="plasmid" evidence="2 3">
    <name>unnamed1</name>
</geneLocation>
<dbReference type="SUPFAM" id="SSF160240">
    <property type="entry name" value="Cation efflux protein cytoplasmic domain-like"/>
    <property type="match status" value="1"/>
</dbReference>
<dbReference type="AlphaFoldDB" id="A0A8G1EF33"/>
<gene>
    <name evidence="2" type="ORF">JO391_20355</name>
</gene>
<name>A0A8G1EF33_9RHOB</name>
<evidence type="ECO:0000259" key="1">
    <source>
        <dbReference type="Pfam" id="PF16916"/>
    </source>
</evidence>
<sequence>MQSLHDLHIWPLSTTRTALAVHLVWQGSDPDAFLDRVTDALAKTHGIANVTLQLERNPCDRAHADFSS</sequence>
<dbReference type="KEGG" id="nsm:JO391_20355"/>
<organism evidence="2 3">
    <name type="scientific">Neotabrizicola shimadae</name>
    <dbReference type="NCBI Taxonomy" id="2807096"/>
    <lineage>
        <taxon>Bacteria</taxon>
        <taxon>Pseudomonadati</taxon>
        <taxon>Pseudomonadota</taxon>
        <taxon>Alphaproteobacteria</taxon>
        <taxon>Rhodobacterales</taxon>
        <taxon>Paracoccaceae</taxon>
        <taxon>Neotabrizicola</taxon>
    </lineage>
</organism>
<keyword evidence="2" id="KW-0614">Plasmid</keyword>
<dbReference type="InterPro" id="IPR036837">
    <property type="entry name" value="Cation_efflux_CTD_sf"/>
</dbReference>
<dbReference type="InterPro" id="IPR027470">
    <property type="entry name" value="Cation_efflux_CTD"/>
</dbReference>
<reference evidence="2" key="1">
    <citation type="submission" date="2021-02" db="EMBL/GenBank/DDBJ databases">
        <title>Rhodobacter shimadae sp. nov., an aerobic anoxygenic phototrophic bacterium isolated from a hot spring.</title>
        <authorList>
            <person name="Muramatsu S."/>
            <person name="Haruta S."/>
            <person name="Hirose S."/>
            <person name="Hanada S."/>
        </authorList>
    </citation>
    <scope>NUCLEOTIDE SEQUENCE</scope>
    <source>
        <strain evidence="2">N10</strain>
        <plasmid evidence="2">unnamed1</plasmid>
    </source>
</reference>
<dbReference type="Proteomes" id="UP000826300">
    <property type="component" value="Plasmid unnamed1"/>
</dbReference>
<dbReference type="RefSeq" id="WP_220664738.1">
    <property type="nucleotide sequence ID" value="NZ_CP069371.1"/>
</dbReference>
<evidence type="ECO:0000313" key="2">
    <source>
        <dbReference type="EMBL" id="QYZ72146.1"/>
    </source>
</evidence>
<dbReference type="Pfam" id="PF16916">
    <property type="entry name" value="ZT_dimer"/>
    <property type="match status" value="1"/>
</dbReference>
<accession>A0A8G1EF33</accession>
<proteinExistence type="predicted"/>
<feature type="domain" description="Cation efflux protein cytoplasmic" evidence="1">
    <location>
        <begin position="2"/>
        <end position="56"/>
    </location>
</feature>
<dbReference type="EMBL" id="CP069371">
    <property type="protein sequence ID" value="QYZ72146.1"/>
    <property type="molecule type" value="Genomic_DNA"/>
</dbReference>
<evidence type="ECO:0000313" key="3">
    <source>
        <dbReference type="Proteomes" id="UP000826300"/>
    </source>
</evidence>